<dbReference type="InterPro" id="IPR056842">
    <property type="entry name" value="THADA-like_TPR_C"/>
</dbReference>
<evidence type="ECO:0000313" key="4">
    <source>
        <dbReference type="WBParaSite" id="SBAD_0001301101-mRNA-1"/>
    </source>
</evidence>
<dbReference type="PANTHER" id="PTHR14387:SF0">
    <property type="entry name" value="DUF2428 DOMAIN-CONTAINING PROTEIN"/>
    <property type="match status" value="1"/>
</dbReference>
<protein>
    <submittedName>
        <fullName evidence="4">Non-specific serine/threonine protein kinase</fullName>
    </submittedName>
</protein>
<proteinExistence type="predicted"/>
<reference evidence="2 3" key="2">
    <citation type="submission" date="2018-11" db="EMBL/GenBank/DDBJ databases">
        <authorList>
            <consortium name="Pathogen Informatics"/>
        </authorList>
    </citation>
    <scope>NUCLEOTIDE SEQUENCE [LARGE SCALE GENOMIC DNA]</scope>
</reference>
<dbReference type="PANTHER" id="PTHR14387">
    <property type="entry name" value="THADA/DEATH RECEPTOR INTERACTING PROTEIN"/>
    <property type="match status" value="1"/>
</dbReference>
<dbReference type="WBParaSite" id="SBAD_0001301101-mRNA-1">
    <property type="protein sequence ID" value="SBAD_0001301101-mRNA-1"/>
    <property type="gene ID" value="SBAD_0001301101"/>
</dbReference>
<sequence length="140" mass="16038">MLDKVFFERYPILYHSMIGHFRKLPGFPRFRVDGDSAVTLTDLQLFALLFLLCRLHPLLEFHATSYATKHSYLDAFVPFVLEVLLTNRAEQLRSLCASALCSILPLWKIPDMVEHLSDLLMTSTIRQNAANGILHFVSIC</sequence>
<dbReference type="GO" id="GO:0030488">
    <property type="term" value="P:tRNA methylation"/>
    <property type="evidence" value="ECO:0007669"/>
    <property type="project" value="TreeGrafter"/>
</dbReference>
<accession>A0A183J9Q3</accession>
<dbReference type="Proteomes" id="UP000270296">
    <property type="component" value="Unassembled WGS sequence"/>
</dbReference>
<dbReference type="AlphaFoldDB" id="A0A183J9Q3"/>
<organism evidence="4">
    <name type="scientific">Soboliphyme baturini</name>
    <dbReference type="NCBI Taxonomy" id="241478"/>
    <lineage>
        <taxon>Eukaryota</taxon>
        <taxon>Metazoa</taxon>
        <taxon>Ecdysozoa</taxon>
        <taxon>Nematoda</taxon>
        <taxon>Enoplea</taxon>
        <taxon>Dorylaimia</taxon>
        <taxon>Dioctophymatida</taxon>
        <taxon>Dioctophymatoidea</taxon>
        <taxon>Soboliphymatidae</taxon>
        <taxon>Soboliphyme</taxon>
    </lineage>
</organism>
<evidence type="ECO:0000313" key="3">
    <source>
        <dbReference type="Proteomes" id="UP000270296"/>
    </source>
</evidence>
<evidence type="ECO:0000259" key="1">
    <source>
        <dbReference type="Pfam" id="PF25151"/>
    </source>
</evidence>
<dbReference type="EMBL" id="UZAM01018255">
    <property type="protein sequence ID" value="VDP50058.1"/>
    <property type="molecule type" value="Genomic_DNA"/>
</dbReference>
<dbReference type="Pfam" id="PF25151">
    <property type="entry name" value="TPR_Trm732_C"/>
    <property type="match status" value="1"/>
</dbReference>
<evidence type="ECO:0000313" key="2">
    <source>
        <dbReference type="EMBL" id="VDP50058.1"/>
    </source>
</evidence>
<dbReference type="GO" id="GO:0005829">
    <property type="term" value="C:cytosol"/>
    <property type="evidence" value="ECO:0007669"/>
    <property type="project" value="TreeGrafter"/>
</dbReference>
<name>A0A183J9Q3_9BILA</name>
<reference evidence="4" key="1">
    <citation type="submission" date="2016-06" db="UniProtKB">
        <authorList>
            <consortium name="WormBaseParasite"/>
        </authorList>
    </citation>
    <scope>IDENTIFICATION</scope>
</reference>
<feature type="domain" description="tRNA (32-2'-O)-methyltransferase regulator THADA-like C-terminal TPR repeats region" evidence="1">
    <location>
        <begin position="4"/>
        <end position="137"/>
    </location>
</feature>
<dbReference type="InterPro" id="IPR051954">
    <property type="entry name" value="tRNA_methyltransferase_THADA"/>
</dbReference>
<gene>
    <name evidence="2" type="ORF">SBAD_LOCUS12601</name>
</gene>
<keyword evidence="3" id="KW-1185">Reference proteome</keyword>